<accession>A0A9J5WKK8</accession>
<reference evidence="1 2" key="1">
    <citation type="submission" date="2020-09" db="EMBL/GenBank/DDBJ databases">
        <title>De no assembly of potato wild relative species, Solanum commersonii.</title>
        <authorList>
            <person name="Cho K."/>
        </authorList>
    </citation>
    <scope>NUCLEOTIDE SEQUENCE [LARGE SCALE GENOMIC DNA]</scope>
    <source>
        <strain evidence="1">LZ3.2</strain>
        <tissue evidence="1">Leaf</tissue>
    </source>
</reference>
<dbReference type="PANTHER" id="PTHR23227:SF67">
    <property type="entry name" value="CRANIOFACIAL DEVELOPMENT PROTEIN 2-LIKE"/>
    <property type="match status" value="1"/>
</dbReference>
<dbReference type="InterPro" id="IPR027124">
    <property type="entry name" value="Swc5/CFDP1/2"/>
</dbReference>
<dbReference type="PANTHER" id="PTHR23227">
    <property type="entry name" value="BUCENTAUR RELATED"/>
    <property type="match status" value="1"/>
</dbReference>
<name>A0A9J5WKK8_SOLCO</name>
<keyword evidence="2" id="KW-1185">Reference proteome</keyword>
<proteinExistence type="predicted"/>
<evidence type="ECO:0000313" key="2">
    <source>
        <dbReference type="Proteomes" id="UP000824120"/>
    </source>
</evidence>
<protein>
    <submittedName>
        <fullName evidence="1">Uncharacterized protein</fullName>
    </submittedName>
</protein>
<dbReference type="Proteomes" id="UP000824120">
    <property type="component" value="Chromosome 11"/>
</dbReference>
<sequence>MKVKLELDRIMEEISMDNGHIRSTPRGYDDVQGGFGFRYKNEGGVSPLDFTKSAWNGAKTQINYLLLRKDDERLCKNCKVFLSENLTTQHKLLKMDLEIKRQRKKIKWGSLTMVSAQEMEENMWDRSVSCIRKAAREVFGISRNRLGGHRGYKWWNGEAQGKNKRAKGDNKLYELAKAGEGRDHDLDQVQYIKQGRSYMELSSGPSTSQSFIQIHELVQNLHFKPL</sequence>
<organism evidence="1 2">
    <name type="scientific">Solanum commersonii</name>
    <name type="common">Commerson's wild potato</name>
    <name type="synonym">Commerson's nightshade</name>
    <dbReference type="NCBI Taxonomy" id="4109"/>
    <lineage>
        <taxon>Eukaryota</taxon>
        <taxon>Viridiplantae</taxon>
        <taxon>Streptophyta</taxon>
        <taxon>Embryophyta</taxon>
        <taxon>Tracheophyta</taxon>
        <taxon>Spermatophyta</taxon>
        <taxon>Magnoliopsida</taxon>
        <taxon>eudicotyledons</taxon>
        <taxon>Gunneridae</taxon>
        <taxon>Pentapetalae</taxon>
        <taxon>asterids</taxon>
        <taxon>lamiids</taxon>
        <taxon>Solanales</taxon>
        <taxon>Solanaceae</taxon>
        <taxon>Solanoideae</taxon>
        <taxon>Solaneae</taxon>
        <taxon>Solanum</taxon>
    </lineage>
</organism>
<dbReference type="OrthoDB" id="418748at2759"/>
<comment type="caution">
    <text evidence="1">The sequence shown here is derived from an EMBL/GenBank/DDBJ whole genome shotgun (WGS) entry which is preliminary data.</text>
</comment>
<evidence type="ECO:0000313" key="1">
    <source>
        <dbReference type="EMBL" id="KAG5575724.1"/>
    </source>
</evidence>
<dbReference type="AlphaFoldDB" id="A0A9J5WKK8"/>
<gene>
    <name evidence="1" type="ORF">H5410_055858</name>
</gene>
<dbReference type="EMBL" id="JACXVP010000011">
    <property type="protein sequence ID" value="KAG5575724.1"/>
    <property type="molecule type" value="Genomic_DNA"/>
</dbReference>